<dbReference type="Pfam" id="PF08547">
    <property type="entry name" value="CIA30"/>
    <property type="match status" value="1"/>
</dbReference>
<accession>K6ZN09</accession>
<comment type="similarity">
    <text evidence="1">Belongs to the CIA30 family.</text>
</comment>
<dbReference type="AlphaFoldDB" id="K6ZN09"/>
<keyword evidence="3" id="KW-0378">Hydrolase</keyword>
<gene>
    <name evidence="3" type="ORF">C427_1788</name>
</gene>
<organism evidence="3 4">
    <name type="scientific">Paraglaciecola psychrophila 170</name>
    <dbReference type="NCBI Taxonomy" id="1129794"/>
    <lineage>
        <taxon>Bacteria</taxon>
        <taxon>Pseudomonadati</taxon>
        <taxon>Pseudomonadota</taxon>
        <taxon>Gammaproteobacteria</taxon>
        <taxon>Alteromonadales</taxon>
        <taxon>Alteromonadaceae</taxon>
        <taxon>Paraglaciecola</taxon>
    </lineage>
</organism>
<dbReference type="STRING" id="1129794.C427_1788"/>
<proteinExistence type="inferred from homology"/>
<dbReference type="SUPFAM" id="SSF49785">
    <property type="entry name" value="Galactose-binding domain-like"/>
    <property type="match status" value="1"/>
</dbReference>
<feature type="domain" description="NADH:ubiquinone oxidoreductase intermediate-associated protein 30" evidence="2">
    <location>
        <begin position="12"/>
        <end position="164"/>
    </location>
</feature>
<dbReference type="InterPro" id="IPR008979">
    <property type="entry name" value="Galactose-bd-like_sf"/>
</dbReference>
<dbReference type="GO" id="GO:0004527">
    <property type="term" value="F:exonuclease activity"/>
    <property type="evidence" value="ECO:0007669"/>
    <property type="project" value="UniProtKB-KW"/>
</dbReference>
<keyword evidence="3" id="KW-0540">Nuclease</keyword>
<protein>
    <submittedName>
        <fullName evidence="3">Exonuclease</fullName>
    </submittedName>
</protein>
<dbReference type="KEGG" id="gps:C427_1788"/>
<keyword evidence="4" id="KW-1185">Reference proteome</keyword>
<evidence type="ECO:0000313" key="3">
    <source>
        <dbReference type="EMBL" id="AGH43897.1"/>
    </source>
</evidence>
<dbReference type="InterPro" id="IPR013857">
    <property type="entry name" value="NADH-UbQ_OxRdtase-assoc_prot30"/>
</dbReference>
<evidence type="ECO:0000256" key="1">
    <source>
        <dbReference type="ARBA" id="ARBA00007884"/>
    </source>
</evidence>
<dbReference type="PATRIC" id="fig|1129794.4.peg.1773"/>
<dbReference type="OrthoDB" id="442188at2"/>
<evidence type="ECO:0000313" key="4">
    <source>
        <dbReference type="Proteomes" id="UP000011864"/>
    </source>
</evidence>
<dbReference type="EMBL" id="CP003837">
    <property type="protein sequence ID" value="AGH43897.1"/>
    <property type="molecule type" value="Genomic_DNA"/>
</dbReference>
<keyword evidence="3" id="KW-0269">Exonuclease</keyword>
<sequence length="169" mass="18645">MKCANVSAQWKVDFSSAEELNYWYRVNDSVMGGLSQSNLRVVDNVAYFEGELSLKNNGGFASVRRVGPVSLISGNTPISIDVNGDGRSYQLRLRTDKGFDGVAYVATFSTPLDTWQTLSFKEDDFIAQFRGRLVSRAPALSFAEVTQIGFMLADKQPGPFKLSIKNIGQ</sequence>
<dbReference type="eggNOG" id="COG0702">
    <property type="taxonomic scope" value="Bacteria"/>
</dbReference>
<name>K6ZN09_9ALTE</name>
<dbReference type="InterPro" id="IPR039131">
    <property type="entry name" value="NDUFAF1"/>
</dbReference>
<dbReference type="PANTHER" id="PTHR13194:SF19">
    <property type="entry name" value="NAD(P)-BINDING ROSSMANN-FOLD SUPERFAMILY PROTEIN"/>
    <property type="match status" value="1"/>
</dbReference>
<dbReference type="HOGENOM" id="CLU_059028_5_0_6"/>
<reference evidence="3 4" key="1">
    <citation type="journal article" date="2013" name="Genome Announc.">
        <title>Complete Genome Sequence of Glaciecola psychrophila Strain 170T.</title>
        <authorList>
            <person name="Yin J."/>
            <person name="Chen J."/>
            <person name="Liu G."/>
            <person name="Yu Y."/>
            <person name="Song L."/>
            <person name="Wang X."/>
            <person name="Qu X."/>
        </authorList>
    </citation>
    <scope>NUCLEOTIDE SEQUENCE [LARGE SCALE GENOMIC DNA]</scope>
    <source>
        <strain evidence="3 4">170</strain>
    </source>
</reference>
<evidence type="ECO:0000259" key="2">
    <source>
        <dbReference type="Pfam" id="PF08547"/>
    </source>
</evidence>
<dbReference type="Proteomes" id="UP000011864">
    <property type="component" value="Chromosome"/>
</dbReference>
<dbReference type="PANTHER" id="PTHR13194">
    <property type="entry name" value="COMPLEX I INTERMEDIATE-ASSOCIATED PROTEIN 30"/>
    <property type="match status" value="1"/>
</dbReference>